<sequence length="86" mass="9983">MSERQLAVALKYIKEEDYAPRVIAKGRGYTAEQIMKLAKEHNIPMHKDMDLVEVLMKLDLGEFIPPELYKVIAEILAYIYKMNKIA</sequence>
<evidence type="ECO:0000313" key="2">
    <source>
        <dbReference type="Proteomes" id="UP000178797"/>
    </source>
</evidence>
<dbReference type="SUPFAM" id="SSF160544">
    <property type="entry name" value="EscU C-terminal domain-like"/>
    <property type="match status" value="1"/>
</dbReference>
<keyword evidence="1" id="KW-0969">Cilium</keyword>
<protein>
    <submittedName>
        <fullName evidence="1">Flagellar biosynthesis protein FlhB</fullName>
    </submittedName>
</protein>
<keyword evidence="1" id="KW-0966">Cell projection</keyword>
<dbReference type="Pfam" id="PF01312">
    <property type="entry name" value="Bac_export_2"/>
    <property type="match status" value="1"/>
</dbReference>
<dbReference type="PRINTS" id="PR00950">
    <property type="entry name" value="TYPE3IMSPROT"/>
</dbReference>
<dbReference type="GO" id="GO:0005886">
    <property type="term" value="C:plasma membrane"/>
    <property type="evidence" value="ECO:0007669"/>
    <property type="project" value="TreeGrafter"/>
</dbReference>
<accession>A0A1F7S025</accession>
<gene>
    <name evidence="1" type="ORF">A2W05_02585</name>
</gene>
<dbReference type="AlphaFoldDB" id="A0A1F7S025"/>
<comment type="caution">
    <text evidence="1">The sequence shown here is derived from an EMBL/GenBank/DDBJ whole genome shotgun (WGS) entry which is preliminary data.</text>
</comment>
<proteinExistence type="predicted"/>
<keyword evidence="1" id="KW-0282">Flagellum</keyword>
<dbReference type="PANTHER" id="PTHR30531:SF12">
    <property type="entry name" value="FLAGELLAR BIOSYNTHETIC PROTEIN FLHB"/>
    <property type="match status" value="1"/>
</dbReference>
<organism evidence="1 2">
    <name type="scientific">Candidatus Schekmanbacteria bacterium RBG_16_38_10</name>
    <dbReference type="NCBI Taxonomy" id="1817879"/>
    <lineage>
        <taxon>Bacteria</taxon>
        <taxon>Candidatus Schekmaniibacteriota</taxon>
    </lineage>
</organism>
<dbReference type="EMBL" id="MGDE01000061">
    <property type="protein sequence ID" value="OGL47020.1"/>
    <property type="molecule type" value="Genomic_DNA"/>
</dbReference>
<dbReference type="InterPro" id="IPR006135">
    <property type="entry name" value="T3SS_substrate_exporter"/>
</dbReference>
<dbReference type="PANTHER" id="PTHR30531">
    <property type="entry name" value="FLAGELLAR BIOSYNTHETIC PROTEIN FLHB"/>
    <property type="match status" value="1"/>
</dbReference>
<dbReference type="Gene3D" id="3.40.1690.10">
    <property type="entry name" value="secretion proteins EscU"/>
    <property type="match status" value="1"/>
</dbReference>
<name>A0A1F7S025_9BACT</name>
<dbReference type="Proteomes" id="UP000178797">
    <property type="component" value="Unassembled WGS sequence"/>
</dbReference>
<reference evidence="1 2" key="1">
    <citation type="journal article" date="2016" name="Nat. Commun.">
        <title>Thousands of microbial genomes shed light on interconnected biogeochemical processes in an aquifer system.</title>
        <authorList>
            <person name="Anantharaman K."/>
            <person name="Brown C.T."/>
            <person name="Hug L.A."/>
            <person name="Sharon I."/>
            <person name="Castelle C.J."/>
            <person name="Probst A.J."/>
            <person name="Thomas B.C."/>
            <person name="Singh A."/>
            <person name="Wilkins M.J."/>
            <person name="Karaoz U."/>
            <person name="Brodie E.L."/>
            <person name="Williams K.H."/>
            <person name="Hubbard S.S."/>
            <person name="Banfield J.F."/>
        </authorList>
    </citation>
    <scope>NUCLEOTIDE SEQUENCE [LARGE SCALE GENOMIC DNA]</scope>
</reference>
<dbReference type="InterPro" id="IPR029025">
    <property type="entry name" value="T3SS_substrate_exporter_C"/>
</dbReference>
<dbReference type="GO" id="GO:0009306">
    <property type="term" value="P:protein secretion"/>
    <property type="evidence" value="ECO:0007669"/>
    <property type="project" value="InterPro"/>
</dbReference>
<evidence type="ECO:0000313" key="1">
    <source>
        <dbReference type="EMBL" id="OGL47020.1"/>
    </source>
</evidence>